<feature type="region of interest" description="Disordered" evidence="1">
    <location>
        <begin position="87"/>
        <end position="115"/>
    </location>
</feature>
<dbReference type="Gene3D" id="2.60.40.2230">
    <property type="entry name" value="Uncharacterised protein YcnI-like PF07987, DUF1775"/>
    <property type="match status" value="1"/>
</dbReference>
<evidence type="ECO:0000259" key="4">
    <source>
        <dbReference type="Pfam" id="PF07987"/>
    </source>
</evidence>
<evidence type="ECO:0000256" key="2">
    <source>
        <dbReference type="SAM" id="Phobius"/>
    </source>
</evidence>
<comment type="caution">
    <text evidence="5">The sequence shown here is derived from an EMBL/GenBank/DDBJ whole genome shotgun (WGS) entry which is preliminary data.</text>
</comment>
<evidence type="ECO:0000256" key="3">
    <source>
        <dbReference type="SAM" id="SignalP"/>
    </source>
</evidence>
<evidence type="ECO:0000256" key="1">
    <source>
        <dbReference type="SAM" id="MobiDB-lite"/>
    </source>
</evidence>
<keyword evidence="3" id="KW-0732">Signal</keyword>
<keyword evidence="6" id="KW-1185">Reference proteome</keyword>
<dbReference type="RefSeq" id="WP_380624521.1">
    <property type="nucleotide sequence ID" value="NZ_JBHSDK010000034.1"/>
</dbReference>
<keyword evidence="2" id="KW-0472">Membrane</keyword>
<feature type="region of interest" description="Disordered" evidence="1">
    <location>
        <begin position="158"/>
        <end position="196"/>
    </location>
</feature>
<dbReference type="CDD" id="cd08545">
    <property type="entry name" value="YcnI_like"/>
    <property type="match status" value="1"/>
</dbReference>
<accession>A0ABV8U302</accession>
<reference evidence="6" key="1">
    <citation type="journal article" date="2019" name="Int. J. Syst. Evol. Microbiol.">
        <title>The Global Catalogue of Microorganisms (GCM) 10K type strain sequencing project: providing services to taxonomists for standard genome sequencing and annotation.</title>
        <authorList>
            <consortium name="The Broad Institute Genomics Platform"/>
            <consortium name="The Broad Institute Genome Sequencing Center for Infectious Disease"/>
            <person name="Wu L."/>
            <person name="Ma J."/>
        </authorList>
    </citation>
    <scope>NUCLEOTIDE SEQUENCE [LARGE SCALE GENOMIC DNA]</scope>
    <source>
        <strain evidence="6">IBRC-M 10908</strain>
    </source>
</reference>
<protein>
    <submittedName>
        <fullName evidence="5">YcnI family protein</fullName>
    </submittedName>
</protein>
<dbReference type="InterPro" id="IPR012533">
    <property type="entry name" value="YcnI-copper_dom"/>
</dbReference>
<feature type="domain" description="YncI copper-binding" evidence="4">
    <location>
        <begin position="33"/>
        <end position="172"/>
    </location>
</feature>
<sequence>MNHTTKTLLTRTAIIALTTTAALAAHTAPAHAHATVTTDNTEAGTYTVLTFSIAHGCEGQPTNEITIHIPQPVQSVSPTVNPGWNIEEIPTDNDDETTPRTGEIRYTTDTPLPDGHRDTFELSLKIPEQTAGQTLHFPLVQTCTDGEHAWIQIAEDGQDPHDLDEPAPSIDVTAPGDDTAHDETATSDNTAEEDSSTGAWTYTALAVGTAGLVLAGVGLVRGRRES</sequence>
<feature type="signal peptide" evidence="3">
    <location>
        <begin position="1"/>
        <end position="24"/>
    </location>
</feature>
<proteinExistence type="predicted"/>
<feature type="transmembrane region" description="Helical" evidence="2">
    <location>
        <begin position="199"/>
        <end position="220"/>
    </location>
</feature>
<evidence type="ECO:0000313" key="5">
    <source>
        <dbReference type="EMBL" id="MFC4337485.1"/>
    </source>
</evidence>
<organism evidence="5 6">
    <name type="scientific">Salininema proteolyticum</name>
    <dbReference type="NCBI Taxonomy" id="1607685"/>
    <lineage>
        <taxon>Bacteria</taxon>
        <taxon>Bacillati</taxon>
        <taxon>Actinomycetota</taxon>
        <taxon>Actinomycetes</taxon>
        <taxon>Glycomycetales</taxon>
        <taxon>Glycomycetaceae</taxon>
        <taxon>Salininema</taxon>
    </lineage>
</organism>
<gene>
    <name evidence="5" type="ORF">ACFPET_20010</name>
</gene>
<dbReference type="Pfam" id="PF07987">
    <property type="entry name" value="DUF1775"/>
    <property type="match status" value="1"/>
</dbReference>
<dbReference type="InterPro" id="IPR038507">
    <property type="entry name" value="YcnI-like_sf"/>
</dbReference>
<feature type="chain" id="PRO_5045259445" evidence="3">
    <location>
        <begin position="25"/>
        <end position="226"/>
    </location>
</feature>
<keyword evidence="2" id="KW-0812">Transmembrane</keyword>
<dbReference type="Proteomes" id="UP001595823">
    <property type="component" value="Unassembled WGS sequence"/>
</dbReference>
<evidence type="ECO:0000313" key="6">
    <source>
        <dbReference type="Proteomes" id="UP001595823"/>
    </source>
</evidence>
<keyword evidence="2" id="KW-1133">Transmembrane helix</keyword>
<dbReference type="EMBL" id="JBHSDK010000034">
    <property type="protein sequence ID" value="MFC4337485.1"/>
    <property type="molecule type" value="Genomic_DNA"/>
</dbReference>
<name>A0ABV8U302_9ACTN</name>